<dbReference type="OrthoDB" id="9988524at2759"/>
<organism evidence="2 3">
    <name type="scientific">Rhizoclosmatium globosum</name>
    <dbReference type="NCBI Taxonomy" id="329046"/>
    <lineage>
        <taxon>Eukaryota</taxon>
        <taxon>Fungi</taxon>
        <taxon>Fungi incertae sedis</taxon>
        <taxon>Chytridiomycota</taxon>
        <taxon>Chytridiomycota incertae sedis</taxon>
        <taxon>Chytridiomycetes</taxon>
        <taxon>Chytridiales</taxon>
        <taxon>Chytriomycetaceae</taxon>
        <taxon>Rhizoclosmatium</taxon>
    </lineage>
</organism>
<evidence type="ECO:0000313" key="3">
    <source>
        <dbReference type="Proteomes" id="UP000193642"/>
    </source>
</evidence>
<dbReference type="InterPro" id="IPR000073">
    <property type="entry name" value="AB_hydrolase_1"/>
</dbReference>
<dbReference type="PRINTS" id="PR00111">
    <property type="entry name" value="ABHYDROLASE"/>
</dbReference>
<protein>
    <submittedName>
        <fullName evidence="2">Alpha/beta-hydrolase</fullName>
    </submittedName>
</protein>
<dbReference type="AlphaFoldDB" id="A0A1Y2BZC7"/>
<sequence length="320" mass="35718">MNVDFRIPFPRISQEGVESPEDEWISGTIHYPVGTSPGQGSESKPTSILILCHGIAAHRNSPKLYPLVAERLSFPTLRFDFRGCGMSSGSVLRMVDYFRCVDDLALVLDWLRKQGGWKVEGVVGHSMGSMFPLASPRLISLSGRFAMKQGLTEKVVRDGVVPKEQMHSILAAKQLNERRDEFTVKGWRSGRVDESGNVVRGSVVEYSLCIQEAIALWERIDSLLPSLKELPSHIQSLIIHGDEDEIVPAKDALLFEKVLPNNSLHLIVKGNHNLTGKEDGDEGRLHIDVVANIIVEWVHKLGTFLTISQSYELILIMQFL</sequence>
<dbReference type="EMBL" id="MCGO01000036">
    <property type="protein sequence ID" value="ORY40132.1"/>
    <property type="molecule type" value="Genomic_DNA"/>
</dbReference>
<dbReference type="InterPro" id="IPR029058">
    <property type="entry name" value="AB_hydrolase_fold"/>
</dbReference>
<feature type="domain" description="AB hydrolase-1" evidence="1">
    <location>
        <begin position="49"/>
        <end position="273"/>
    </location>
</feature>
<dbReference type="STRING" id="329046.A0A1Y2BZC7"/>
<dbReference type="GO" id="GO:0016787">
    <property type="term" value="F:hydrolase activity"/>
    <property type="evidence" value="ECO:0007669"/>
    <property type="project" value="UniProtKB-KW"/>
</dbReference>
<evidence type="ECO:0000259" key="1">
    <source>
        <dbReference type="Pfam" id="PF12697"/>
    </source>
</evidence>
<dbReference type="PANTHER" id="PTHR42886:SF53">
    <property type="entry name" value="ALPHA_BETA-HYDROLASES SUPERFAMILY PROTEIN"/>
    <property type="match status" value="1"/>
</dbReference>
<reference evidence="2 3" key="1">
    <citation type="submission" date="2016-07" db="EMBL/GenBank/DDBJ databases">
        <title>Pervasive Adenine N6-methylation of Active Genes in Fungi.</title>
        <authorList>
            <consortium name="DOE Joint Genome Institute"/>
            <person name="Mondo S.J."/>
            <person name="Dannebaum R.O."/>
            <person name="Kuo R.C."/>
            <person name="Labutti K."/>
            <person name="Haridas S."/>
            <person name="Kuo A."/>
            <person name="Salamov A."/>
            <person name="Ahrendt S.R."/>
            <person name="Lipzen A."/>
            <person name="Sullivan W."/>
            <person name="Andreopoulos W.B."/>
            <person name="Clum A."/>
            <person name="Lindquist E."/>
            <person name="Daum C."/>
            <person name="Ramamoorthy G.K."/>
            <person name="Gryganskyi A."/>
            <person name="Culley D."/>
            <person name="Magnuson J.K."/>
            <person name="James T.Y."/>
            <person name="O'Malley M.A."/>
            <person name="Stajich J.E."/>
            <person name="Spatafora J.W."/>
            <person name="Visel A."/>
            <person name="Grigoriev I.V."/>
        </authorList>
    </citation>
    <scope>NUCLEOTIDE SEQUENCE [LARGE SCALE GENOMIC DNA]</scope>
    <source>
        <strain evidence="2 3">JEL800</strain>
    </source>
</reference>
<keyword evidence="2" id="KW-0378">Hydrolase</keyword>
<gene>
    <name evidence="2" type="ORF">BCR33DRAFT_719535</name>
</gene>
<name>A0A1Y2BZC7_9FUNG</name>
<dbReference type="Pfam" id="PF12697">
    <property type="entry name" value="Abhydrolase_6"/>
    <property type="match status" value="1"/>
</dbReference>
<keyword evidence="3" id="KW-1185">Reference proteome</keyword>
<dbReference type="PANTHER" id="PTHR42886">
    <property type="entry name" value="RE40534P-RELATED"/>
    <property type="match status" value="1"/>
</dbReference>
<evidence type="ECO:0000313" key="2">
    <source>
        <dbReference type="EMBL" id="ORY40132.1"/>
    </source>
</evidence>
<dbReference type="SUPFAM" id="SSF53474">
    <property type="entry name" value="alpha/beta-Hydrolases"/>
    <property type="match status" value="1"/>
</dbReference>
<comment type="caution">
    <text evidence="2">The sequence shown here is derived from an EMBL/GenBank/DDBJ whole genome shotgun (WGS) entry which is preliminary data.</text>
</comment>
<dbReference type="Gene3D" id="3.40.50.1820">
    <property type="entry name" value="alpha/beta hydrolase"/>
    <property type="match status" value="1"/>
</dbReference>
<dbReference type="Proteomes" id="UP000193642">
    <property type="component" value="Unassembled WGS sequence"/>
</dbReference>
<proteinExistence type="predicted"/>
<accession>A0A1Y2BZC7</accession>